<dbReference type="AlphaFoldDB" id="A0AAN7XFA4"/>
<feature type="compositionally biased region" description="Basic and acidic residues" evidence="1">
    <location>
        <begin position="17"/>
        <end position="28"/>
    </location>
</feature>
<evidence type="ECO:0000256" key="1">
    <source>
        <dbReference type="SAM" id="MobiDB-lite"/>
    </source>
</evidence>
<feature type="region of interest" description="Disordered" evidence="1">
    <location>
        <begin position="1"/>
        <end position="28"/>
    </location>
</feature>
<accession>A0AAN7XFA4</accession>
<dbReference type="Proteomes" id="UP001346869">
    <property type="component" value="Unassembled WGS sequence"/>
</dbReference>
<name>A0AAN7XFA4_ELEMC</name>
<dbReference type="EMBL" id="JAUZQC010000015">
    <property type="protein sequence ID" value="KAK5859144.1"/>
    <property type="molecule type" value="Genomic_DNA"/>
</dbReference>
<keyword evidence="3" id="KW-1185">Reference proteome</keyword>
<proteinExistence type="predicted"/>
<sequence>MQLETSQWPAGAWDEMAGERRTATEREGWGRAGKTSLLSVTLLAFDVRGQSCVPLENLSSGPHSGAVEHRGSCGEACLSGVWGVWWMTGAVSGGA</sequence>
<reference evidence="2 3" key="1">
    <citation type="journal article" date="2023" name="Genes (Basel)">
        <title>Chromosome-Level Genome Assembly and Circadian Gene Repertoire of the Patagonia Blennie Eleginops maclovinus-The Closest Ancestral Proxy of Antarctic Cryonotothenioids.</title>
        <authorList>
            <person name="Cheng C.C."/>
            <person name="Rivera-Colon A.G."/>
            <person name="Minhas B.F."/>
            <person name="Wilson L."/>
            <person name="Rayamajhi N."/>
            <person name="Vargas-Chacoff L."/>
            <person name="Catchen J.M."/>
        </authorList>
    </citation>
    <scope>NUCLEOTIDE SEQUENCE [LARGE SCALE GENOMIC DNA]</scope>
    <source>
        <strain evidence="2">JMC-PN-2008</strain>
    </source>
</reference>
<gene>
    <name evidence="2" type="ORF">PBY51_003232</name>
</gene>
<organism evidence="2 3">
    <name type="scientific">Eleginops maclovinus</name>
    <name type="common">Patagonian blennie</name>
    <name type="synonym">Eleginus maclovinus</name>
    <dbReference type="NCBI Taxonomy" id="56733"/>
    <lineage>
        <taxon>Eukaryota</taxon>
        <taxon>Metazoa</taxon>
        <taxon>Chordata</taxon>
        <taxon>Craniata</taxon>
        <taxon>Vertebrata</taxon>
        <taxon>Euteleostomi</taxon>
        <taxon>Actinopterygii</taxon>
        <taxon>Neopterygii</taxon>
        <taxon>Teleostei</taxon>
        <taxon>Neoteleostei</taxon>
        <taxon>Acanthomorphata</taxon>
        <taxon>Eupercaria</taxon>
        <taxon>Perciformes</taxon>
        <taxon>Notothenioidei</taxon>
        <taxon>Eleginopidae</taxon>
        <taxon>Eleginops</taxon>
    </lineage>
</organism>
<reference evidence="2 3" key="2">
    <citation type="journal article" date="2023" name="Mol. Biol. Evol.">
        <title>Genomics of Secondarily Temperate Adaptation in the Only Non-Antarctic Icefish.</title>
        <authorList>
            <person name="Rivera-Colon A.G."/>
            <person name="Rayamajhi N."/>
            <person name="Minhas B.F."/>
            <person name="Madrigal G."/>
            <person name="Bilyk K.T."/>
            <person name="Yoon V."/>
            <person name="Hune M."/>
            <person name="Gregory S."/>
            <person name="Cheng C.H.C."/>
            <person name="Catchen J.M."/>
        </authorList>
    </citation>
    <scope>NUCLEOTIDE SEQUENCE [LARGE SCALE GENOMIC DNA]</scope>
    <source>
        <strain evidence="2">JMC-PN-2008</strain>
    </source>
</reference>
<evidence type="ECO:0000313" key="2">
    <source>
        <dbReference type="EMBL" id="KAK5859144.1"/>
    </source>
</evidence>
<evidence type="ECO:0000313" key="3">
    <source>
        <dbReference type="Proteomes" id="UP001346869"/>
    </source>
</evidence>
<comment type="caution">
    <text evidence="2">The sequence shown here is derived from an EMBL/GenBank/DDBJ whole genome shotgun (WGS) entry which is preliminary data.</text>
</comment>
<protein>
    <submittedName>
        <fullName evidence="2">Uncharacterized protein</fullName>
    </submittedName>
</protein>